<reference evidence="1 2" key="1">
    <citation type="submission" date="2020-04" db="EMBL/GenBank/DDBJ databases">
        <authorList>
            <person name="Laetsch R D."/>
            <person name="Stevens L."/>
            <person name="Kumar S."/>
            <person name="Blaxter L. M."/>
        </authorList>
    </citation>
    <scope>NUCLEOTIDE SEQUENCE [LARGE SCALE GENOMIC DNA]</scope>
</reference>
<dbReference type="Proteomes" id="UP000494206">
    <property type="component" value="Unassembled WGS sequence"/>
</dbReference>
<keyword evidence="2" id="KW-1185">Reference proteome</keyword>
<protein>
    <submittedName>
        <fullName evidence="1">Uncharacterized protein</fullName>
    </submittedName>
</protein>
<evidence type="ECO:0000313" key="1">
    <source>
        <dbReference type="EMBL" id="CAB3403171.1"/>
    </source>
</evidence>
<name>A0A8S1EPC0_9PELO</name>
<dbReference type="EMBL" id="CADEPM010000003">
    <property type="protein sequence ID" value="CAB3403171.1"/>
    <property type="molecule type" value="Genomic_DNA"/>
</dbReference>
<organism evidence="1 2">
    <name type="scientific">Caenorhabditis bovis</name>
    <dbReference type="NCBI Taxonomy" id="2654633"/>
    <lineage>
        <taxon>Eukaryota</taxon>
        <taxon>Metazoa</taxon>
        <taxon>Ecdysozoa</taxon>
        <taxon>Nematoda</taxon>
        <taxon>Chromadorea</taxon>
        <taxon>Rhabditida</taxon>
        <taxon>Rhabditina</taxon>
        <taxon>Rhabditomorpha</taxon>
        <taxon>Rhabditoidea</taxon>
        <taxon>Rhabditidae</taxon>
        <taxon>Peloderinae</taxon>
        <taxon>Caenorhabditis</taxon>
    </lineage>
</organism>
<sequence>MKLRRRGATSAHDEMWIYSVTLAKRASAPETAARIGWGVVADGRLRCSSSLVFTLQFVDRKSSSWLQYTAVQKAVQKKGEEEAEEDEESEGG</sequence>
<comment type="caution">
    <text evidence="1">The sequence shown here is derived from an EMBL/GenBank/DDBJ whole genome shotgun (WGS) entry which is preliminary data.</text>
</comment>
<gene>
    <name evidence="1" type="ORF">CBOVIS_LOCUS5678</name>
</gene>
<accession>A0A8S1EPC0</accession>
<dbReference type="AlphaFoldDB" id="A0A8S1EPC0"/>
<evidence type="ECO:0000313" key="2">
    <source>
        <dbReference type="Proteomes" id="UP000494206"/>
    </source>
</evidence>
<proteinExistence type="predicted"/>